<dbReference type="AlphaFoldDB" id="X0T324"/>
<name>X0T324_9ZZZZ</name>
<reference evidence="1" key="1">
    <citation type="journal article" date="2014" name="Front. Microbiol.">
        <title>High frequency of phylogenetically diverse reductive dehalogenase-homologous genes in deep subseafloor sedimentary metagenomes.</title>
        <authorList>
            <person name="Kawai M."/>
            <person name="Futagami T."/>
            <person name="Toyoda A."/>
            <person name="Takaki Y."/>
            <person name="Nishi S."/>
            <person name="Hori S."/>
            <person name="Arai W."/>
            <person name="Tsubouchi T."/>
            <person name="Morono Y."/>
            <person name="Uchiyama I."/>
            <person name="Ito T."/>
            <person name="Fujiyama A."/>
            <person name="Inagaki F."/>
            <person name="Takami H."/>
        </authorList>
    </citation>
    <scope>NUCLEOTIDE SEQUENCE</scope>
    <source>
        <strain evidence="1">Expedition CK06-06</strain>
    </source>
</reference>
<gene>
    <name evidence="1" type="ORF">S01H1_16524</name>
</gene>
<evidence type="ECO:0008006" key="2">
    <source>
        <dbReference type="Google" id="ProtNLM"/>
    </source>
</evidence>
<proteinExistence type="predicted"/>
<sequence length="123" mass="14273">VGRWAEKQGIPYTTFVDLSQQSKVYELIGSDVERVNRYLPQAARIHKFVLMHKEFDADEGELTRTRKLRRNLLSERYEDMITTMYSGGDTVQVRATVKYRDGREGISETAIRVATLETEDEQL</sequence>
<organism evidence="1">
    <name type="scientific">marine sediment metagenome</name>
    <dbReference type="NCBI Taxonomy" id="412755"/>
    <lineage>
        <taxon>unclassified sequences</taxon>
        <taxon>metagenomes</taxon>
        <taxon>ecological metagenomes</taxon>
    </lineage>
</organism>
<feature type="non-terminal residue" evidence="1">
    <location>
        <position position="1"/>
    </location>
</feature>
<comment type="caution">
    <text evidence="1">The sequence shown here is derived from an EMBL/GenBank/DDBJ whole genome shotgun (WGS) entry which is preliminary data.</text>
</comment>
<evidence type="ECO:0000313" key="1">
    <source>
        <dbReference type="EMBL" id="GAF82557.1"/>
    </source>
</evidence>
<protein>
    <recommendedName>
        <fullName evidence="2">AMP-dependent synthetase/ligase domain-containing protein</fullName>
    </recommendedName>
</protein>
<dbReference type="Pfam" id="PF23562">
    <property type="entry name" value="AMP-binding_C_3"/>
    <property type="match status" value="1"/>
</dbReference>
<dbReference type="EMBL" id="BARS01008698">
    <property type="protein sequence ID" value="GAF82557.1"/>
    <property type="molecule type" value="Genomic_DNA"/>
</dbReference>
<accession>X0T324</accession>